<accession>A0A3M6UAH5</accession>
<sequence length="402" mass="45719">MVRVCGRENSLSIPTIVENERPIFDPKEKACSFNDYFVLQTEIAGANTISPVIPPYQTQQFLSSFIATEEQVLELMKGVDTSKAAITCWNSPDLDVRNSVSLPTFKAKTRSTLFPHTYNRYAAQRDVLTSAANILGVLEAGTEHYANDTEEHNLLGVDDRNASILAIQLHPLESSVKKYLVATLRTPFIIDSNELDYVTHIKLLGVVIDNLLSFNVHIKEVCRKVNTKVSILRRIRKFIPSDVMIKLYKAFILPHFEYASPLFIGLSKGLSAKLESTNAFALRTLLNYSKSTAYEDLEHRRIEQALILVYKSIHNQTPNYIQEMFSLRSNGYSLRGHLKVVLPRPTSSYMQHSFTYQASKQWNNLTDKIRMSESLSIFRKNLQDIQLSSSYDCSCLFCKQIV</sequence>
<organism evidence="1 2">
    <name type="scientific">Pocillopora damicornis</name>
    <name type="common">Cauliflower coral</name>
    <name type="synonym">Millepora damicornis</name>
    <dbReference type="NCBI Taxonomy" id="46731"/>
    <lineage>
        <taxon>Eukaryota</taxon>
        <taxon>Metazoa</taxon>
        <taxon>Cnidaria</taxon>
        <taxon>Anthozoa</taxon>
        <taxon>Hexacorallia</taxon>
        <taxon>Scleractinia</taxon>
        <taxon>Astrocoeniina</taxon>
        <taxon>Pocilloporidae</taxon>
        <taxon>Pocillopora</taxon>
    </lineage>
</organism>
<protein>
    <submittedName>
        <fullName evidence="1">Uncharacterized protein</fullName>
    </submittedName>
</protein>
<dbReference type="STRING" id="46731.A0A3M6UAH5"/>
<dbReference type="PANTHER" id="PTHR33332">
    <property type="entry name" value="REVERSE TRANSCRIPTASE DOMAIN-CONTAINING PROTEIN"/>
    <property type="match status" value="1"/>
</dbReference>
<name>A0A3M6UAH5_POCDA</name>
<gene>
    <name evidence="1" type="ORF">pdam_00017165</name>
</gene>
<proteinExistence type="predicted"/>
<evidence type="ECO:0000313" key="2">
    <source>
        <dbReference type="Proteomes" id="UP000275408"/>
    </source>
</evidence>
<dbReference type="OrthoDB" id="5947836at2759"/>
<evidence type="ECO:0000313" key="1">
    <source>
        <dbReference type="EMBL" id="RMX50657.1"/>
    </source>
</evidence>
<reference evidence="1 2" key="1">
    <citation type="journal article" date="2018" name="Sci. Rep.">
        <title>Comparative analysis of the Pocillopora damicornis genome highlights role of immune system in coral evolution.</title>
        <authorList>
            <person name="Cunning R."/>
            <person name="Bay R.A."/>
            <person name="Gillette P."/>
            <person name="Baker A.C."/>
            <person name="Traylor-Knowles N."/>
        </authorList>
    </citation>
    <scope>NUCLEOTIDE SEQUENCE [LARGE SCALE GENOMIC DNA]</scope>
    <source>
        <strain evidence="1">RSMAS</strain>
        <tissue evidence="1">Whole animal</tissue>
    </source>
</reference>
<dbReference type="Proteomes" id="UP000275408">
    <property type="component" value="Unassembled WGS sequence"/>
</dbReference>
<keyword evidence="2" id="KW-1185">Reference proteome</keyword>
<dbReference type="AlphaFoldDB" id="A0A3M6UAH5"/>
<dbReference type="EMBL" id="RCHS01001928">
    <property type="protein sequence ID" value="RMX50657.1"/>
    <property type="molecule type" value="Genomic_DNA"/>
</dbReference>
<comment type="caution">
    <text evidence="1">The sequence shown here is derived from an EMBL/GenBank/DDBJ whole genome shotgun (WGS) entry which is preliminary data.</text>
</comment>